<organism evidence="2 3">
    <name type="scientific">Streptomonospora salina</name>
    <dbReference type="NCBI Taxonomy" id="104205"/>
    <lineage>
        <taxon>Bacteria</taxon>
        <taxon>Bacillati</taxon>
        <taxon>Actinomycetota</taxon>
        <taxon>Actinomycetes</taxon>
        <taxon>Streptosporangiales</taxon>
        <taxon>Nocardiopsidaceae</taxon>
        <taxon>Streptomonospora</taxon>
    </lineage>
</organism>
<keyword evidence="3" id="KW-1185">Reference proteome</keyword>
<dbReference type="Proteomes" id="UP000578077">
    <property type="component" value="Unassembled WGS sequence"/>
</dbReference>
<dbReference type="EMBL" id="JACHLY010000001">
    <property type="protein sequence ID" value="MBB5996602.1"/>
    <property type="molecule type" value="Genomic_DNA"/>
</dbReference>
<dbReference type="AlphaFoldDB" id="A0A841E1N2"/>
<protein>
    <submittedName>
        <fullName evidence="2">Uncharacterized protein</fullName>
    </submittedName>
</protein>
<proteinExistence type="predicted"/>
<evidence type="ECO:0000313" key="2">
    <source>
        <dbReference type="EMBL" id="MBB5996602.1"/>
    </source>
</evidence>
<accession>A0A841E1N2</accession>
<evidence type="ECO:0000256" key="1">
    <source>
        <dbReference type="SAM" id="MobiDB-lite"/>
    </source>
</evidence>
<sequence length="35" mass="3645">MTGPGAKRIYAVDPASGEVEREAELPEASNELTGV</sequence>
<name>A0A841E1N2_9ACTN</name>
<feature type="region of interest" description="Disordered" evidence="1">
    <location>
        <begin position="1"/>
        <end position="35"/>
    </location>
</feature>
<gene>
    <name evidence="2" type="ORF">HNR25_000353</name>
</gene>
<comment type="caution">
    <text evidence="2">The sequence shown here is derived from an EMBL/GenBank/DDBJ whole genome shotgun (WGS) entry which is preliminary data.</text>
</comment>
<reference evidence="2 3" key="1">
    <citation type="submission" date="2020-08" db="EMBL/GenBank/DDBJ databases">
        <title>Sequencing the genomes of 1000 actinobacteria strains.</title>
        <authorList>
            <person name="Klenk H.-P."/>
        </authorList>
    </citation>
    <scope>NUCLEOTIDE SEQUENCE [LARGE SCALE GENOMIC DNA]</scope>
    <source>
        <strain evidence="2 3">DSM 44593</strain>
    </source>
</reference>
<evidence type="ECO:0000313" key="3">
    <source>
        <dbReference type="Proteomes" id="UP000578077"/>
    </source>
</evidence>